<dbReference type="Pfam" id="PF00672">
    <property type="entry name" value="HAMP"/>
    <property type="match status" value="1"/>
</dbReference>
<evidence type="ECO:0000256" key="4">
    <source>
        <dbReference type="ARBA" id="ARBA00022777"/>
    </source>
</evidence>
<keyword evidence="6" id="KW-0812">Transmembrane</keyword>
<dbReference type="Gene3D" id="6.10.340.10">
    <property type="match status" value="1"/>
</dbReference>
<organism evidence="8 9">
    <name type="scientific">Diplocloster agilis</name>
    <dbReference type="NCBI Taxonomy" id="2850323"/>
    <lineage>
        <taxon>Bacteria</taxon>
        <taxon>Bacillati</taxon>
        <taxon>Bacillota</taxon>
        <taxon>Clostridia</taxon>
        <taxon>Lachnospirales</taxon>
        <taxon>Lachnospiraceae</taxon>
        <taxon>Diplocloster</taxon>
    </lineage>
</organism>
<proteinExistence type="predicted"/>
<evidence type="ECO:0000256" key="5">
    <source>
        <dbReference type="SAM" id="Coils"/>
    </source>
</evidence>
<dbReference type="SUPFAM" id="SSF55874">
    <property type="entry name" value="ATPase domain of HSP90 chaperone/DNA topoisomerase II/histidine kinase"/>
    <property type="match status" value="1"/>
</dbReference>
<keyword evidence="6" id="KW-1133">Transmembrane helix</keyword>
<dbReference type="InterPro" id="IPR003660">
    <property type="entry name" value="HAMP_dom"/>
</dbReference>
<dbReference type="SUPFAM" id="SSF158472">
    <property type="entry name" value="HAMP domain-like"/>
    <property type="match status" value="1"/>
</dbReference>
<dbReference type="Gene3D" id="3.30.565.10">
    <property type="entry name" value="Histidine kinase-like ATPase, C-terminal domain"/>
    <property type="match status" value="1"/>
</dbReference>
<feature type="coiled-coil region" evidence="5">
    <location>
        <begin position="41"/>
        <end position="68"/>
    </location>
</feature>
<keyword evidence="9" id="KW-1185">Reference proteome</keyword>
<keyword evidence="4 8" id="KW-0418">Kinase</keyword>
<dbReference type="AlphaFoldDB" id="A0A949K1W3"/>
<dbReference type="GO" id="GO:0000155">
    <property type="term" value="F:phosphorelay sensor kinase activity"/>
    <property type="evidence" value="ECO:0007669"/>
    <property type="project" value="InterPro"/>
</dbReference>
<feature type="transmembrane region" description="Helical" evidence="6">
    <location>
        <begin position="12"/>
        <end position="33"/>
    </location>
</feature>
<keyword evidence="6" id="KW-0472">Membrane</keyword>
<evidence type="ECO:0000259" key="7">
    <source>
        <dbReference type="PROSITE" id="PS50885"/>
    </source>
</evidence>
<evidence type="ECO:0000256" key="3">
    <source>
        <dbReference type="ARBA" id="ARBA00022679"/>
    </source>
</evidence>
<dbReference type="SMART" id="SM00387">
    <property type="entry name" value="HATPase_c"/>
    <property type="match status" value="1"/>
</dbReference>
<comment type="subcellular location">
    <subcellularLocation>
        <location evidence="1">Membrane</location>
    </subcellularLocation>
</comment>
<dbReference type="InterPro" id="IPR036890">
    <property type="entry name" value="HATPase_C_sf"/>
</dbReference>
<dbReference type="SMART" id="SM00304">
    <property type="entry name" value="HAMP"/>
    <property type="match status" value="1"/>
</dbReference>
<dbReference type="Pfam" id="PF02518">
    <property type="entry name" value="HATPase_c"/>
    <property type="match status" value="1"/>
</dbReference>
<dbReference type="InterPro" id="IPR010559">
    <property type="entry name" value="Sig_transdc_His_kin_internal"/>
</dbReference>
<protein>
    <submittedName>
        <fullName evidence="8">Sensor histidine kinase</fullName>
    </submittedName>
</protein>
<dbReference type="InterPro" id="IPR050640">
    <property type="entry name" value="Bact_2-comp_sensor_kinase"/>
</dbReference>
<comment type="caution">
    <text evidence="8">The sequence shown here is derived from an EMBL/GenBank/DDBJ whole genome shotgun (WGS) entry which is preliminary data.</text>
</comment>
<feature type="domain" description="HAMP" evidence="7">
    <location>
        <begin position="304"/>
        <end position="356"/>
    </location>
</feature>
<dbReference type="RefSeq" id="WP_238722590.1">
    <property type="nucleotide sequence ID" value="NZ_JAHQCW010000034.1"/>
</dbReference>
<evidence type="ECO:0000313" key="8">
    <source>
        <dbReference type="EMBL" id="MBU9738431.1"/>
    </source>
</evidence>
<dbReference type="PANTHER" id="PTHR34220">
    <property type="entry name" value="SENSOR HISTIDINE KINASE YPDA"/>
    <property type="match status" value="1"/>
</dbReference>
<evidence type="ECO:0000313" key="9">
    <source>
        <dbReference type="Proteomes" id="UP000712157"/>
    </source>
</evidence>
<evidence type="ECO:0000256" key="6">
    <source>
        <dbReference type="SAM" id="Phobius"/>
    </source>
</evidence>
<keyword evidence="5" id="KW-0175">Coiled coil</keyword>
<dbReference type="Proteomes" id="UP000712157">
    <property type="component" value="Unassembled WGS sequence"/>
</dbReference>
<name>A0A949K1W3_9FIRM</name>
<dbReference type="CDD" id="cd06225">
    <property type="entry name" value="HAMP"/>
    <property type="match status" value="1"/>
</dbReference>
<dbReference type="EMBL" id="JAHQCW010000034">
    <property type="protein sequence ID" value="MBU9738431.1"/>
    <property type="molecule type" value="Genomic_DNA"/>
</dbReference>
<sequence length="591" mass="68044">MKRGIRKKLTFTLFIVVTVTFFIASICSFWYFFHTLKNQTIQSEAQKLQQAVSQLRYAQNEVETLAKQIIIDESFYSYLELDDGSDAFDRRVVSDRMRKKLMQYTNLNEYYYSILALTPNGQVYSSDQYQGGLDLTEDWYQEFKETHETGGYSKLHVIYEPQTSKKRDVISYILPYTRIQRKQKFHGELIVNMGFNKILEWAEVDDTLLNGYTLYDKNGNVILSGGTVTADYPLICQVENGGTAVLDNRNVLIKNADLNDEWIFVSEVSNRLVLKQLRMIIVIVTAAYAMGLVILFVVFYKYIKNFTKPIEELHQSALSVQKGDFGAYVDIHTNDELETLGGTFNQMLDSIKEYMDRLVENERTKRTMELDRLMLQINPHFIYNTLNTIVYMAGIEGNDDIIRYTNAFISLLQDTLRVEGDGPFVTLKFELGNIRNYLILLSYRYKDQFEAHFDIDEDAMDCAVPNVMLQPLVENAVFHGLIPRGDKGDLWLSIKRKEQDVKIRITDNGVGMSGDMLERLMNAEEENRGGMRKIGVANVKKRLQTIYSPPYGMGIRSREGEGTRITITIPYQTNPDFMENEIGNSETGSSI</sequence>
<dbReference type="Pfam" id="PF06580">
    <property type="entry name" value="His_kinase"/>
    <property type="match status" value="1"/>
</dbReference>
<feature type="transmembrane region" description="Helical" evidence="6">
    <location>
        <begin position="279"/>
        <end position="300"/>
    </location>
</feature>
<reference evidence="8" key="1">
    <citation type="submission" date="2021-06" db="EMBL/GenBank/DDBJ databases">
        <title>Description of novel taxa of the family Lachnospiraceae.</title>
        <authorList>
            <person name="Chaplin A.V."/>
            <person name="Sokolova S.R."/>
            <person name="Pikina A.P."/>
            <person name="Korzhanova M."/>
            <person name="Belova V."/>
            <person name="Korostin D."/>
            <person name="Efimov B.A."/>
        </authorList>
    </citation>
    <scope>NUCLEOTIDE SEQUENCE</scope>
    <source>
        <strain evidence="8">ASD5720</strain>
    </source>
</reference>
<gene>
    <name evidence="8" type="ORF">KTH89_17950</name>
</gene>
<evidence type="ECO:0000256" key="1">
    <source>
        <dbReference type="ARBA" id="ARBA00004370"/>
    </source>
</evidence>
<keyword evidence="2" id="KW-0597">Phosphoprotein</keyword>
<dbReference type="PROSITE" id="PS50885">
    <property type="entry name" value="HAMP"/>
    <property type="match status" value="1"/>
</dbReference>
<keyword evidence="3" id="KW-0808">Transferase</keyword>
<evidence type="ECO:0000256" key="2">
    <source>
        <dbReference type="ARBA" id="ARBA00022553"/>
    </source>
</evidence>
<dbReference type="GO" id="GO:0016020">
    <property type="term" value="C:membrane"/>
    <property type="evidence" value="ECO:0007669"/>
    <property type="project" value="UniProtKB-SubCell"/>
</dbReference>
<dbReference type="PANTHER" id="PTHR34220:SF7">
    <property type="entry name" value="SENSOR HISTIDINE KINASE YPDA"/>
    <property type="match status" value="1"/>
</dbReference>
<dbReference type="InterPro" id="IPR003594">
    <property type="entry name" value="HATPase_dom"/>
</dbReference>
<accession>A0A949K1W3</accession>